<evidence type="ECO:0000256" key="5">
    <source>
        <dbReference type="PIRSR" id="PIRSR619791-2"/>
    </source>
</evidence>
<evidence type="ECO:0000256" key="6">
    <source>
        <dbReference type="SAM" id="MobiDB-lite"/>
    </source>
</evidence>
<dbReference type="GO" id="GO:0046872">
    <property type="term" value="F:metal ion binding"/>
    <property type="evidence" value="ECO:0007669"/>
    <property type="project" value="UniProtKB-KW"/>
</dbReference>
<dbReference type="Gene3D" id="1.10.640.10">
    <property type="entry name" value="Haem peroxidase domain superfamily, animal type"/>
    <property type="match status" value="1"/>
</dbReference>
<evidence type="ECO:0000256" key="1">
    <source>
        <dbReference type="ARBA" id="ARBA00004613"/>
    </source>
</evidence>
<dbReference type="InterPro" id="IPR019791">
    <property type="entry name" value="Haem_peroxidase_animal"/>
</dbReference>
<sequence>YLPWTWLFLIAGVASSYDQPTPFNIDYSPECALVLKQSKGGPPFKRSLDAGLSYLADYVPSWQNENIDQTCIRYEDINRALHEARRKFGEEVPYEVKELSSVYPKVNHVSIPAEILLETVRILAHRFGLSVDAIAHGLPQVDTSKTAIKEICPTFLQPVKCEISRYRTLSGMCNNLDNPSWGSARSAMIRFIPPAYADGISIPRRSFDGSPLPSPRVVSLVMHHDVSEHDFGICNMIAAWGQMLDHDLTRAAPSLDTRRRSIECCKTPADRRHYNCYPVDIPQDDPFYKFFDRRCMNFARSLAGLQPGCRLGPRWQTNAISAYIDGNFIYGSNEEVASRLREFKGGRLKTSPLYRNLGLKDLLPMKTVDPDLGCIARPRNMYCFDAGDDRVNEQLQLAVMHVIMMREHNRLAEGLAHVNPHWDDETLYQEARHILSAELQHVTYNEFLPIVLGHQTMKKYDLNPLPKGYYNGYSPKINAGIRNAFQASAYRFGHSLLPDVTERYNKFHERIESIRLSRQLLQPYDLYKPGIVDTFILGLINQEAYRMDPSITTEVTNHLFEKPGDNFGMDLAAINVQRAREHGLPGYNAFREYCGLPKIRDFYDLSGIIPNNTIHKYANLYKTVDDIDLWTIGIAEYPIPGAVVGPTFACLIGEQFANIRRGDRFWFENHGWPSAFSPEQLQEIRKVRLARILCDNADEMLTVQFNSMVMADPHTNPRLDCGTDDIPRLDLKIPVLHTPSSLGDIRSDSEDGETLPHQDESNSDFFVDEGPQPFSKSELDDLVRDLGLSKDGAELLRSRLKNKNLLNLELHSTGHSVHLEENYNDLSMILEKINYQEHRWMVCGDFKMLTVLLGQQPGYIKYPSFLCLGTVEPETSIGPKLTGHFQVP</sequence>
<feature type="signal peptide" evidence="7">
    <location>
        <begin position="1"/>
        <end position="16"/>
    </location>
</feature>
<keyword evidence="4 7" id="KW-0732">Signal</keyword>
<evidence type="ECO:0000256" key="4">
    <source>
        <dbReference type="ARBA" id="ARBA00022729"/>
    </source>
</evidence>
<dbReference type="GO" id="GO:0020037">
    <property type="term" value="F:heme binding"/>
    <property type="evidence" value="ECO:0007669"/>
    <property type="project" value="InterPro"/>
</dbReference>
<protein>
    <submittedName>
        <fullName evidence="8">Chorion peroxidase</fullName>
    </submittedName>
</protein>
<reference evidence="8 9" key="1">
    <citation type="journal article" date="2019" name="Sci. Rep.">
        <title>Orb-weaving spider Araneus ventricosus genome elucidates the spidroin gene catalogue.</title>
        <authorList>
            <person name="Kono N."/>
            <person name="Nakamura H."/>
            <person name="Ohtoshi R."/>
            <person name="Moran D.A.P."/>
            <person name="Shinohara A."/>
            <person name="Yoshida Y."/>
            <person name="Fujiwara M."/>
            <person name="Mori M."/>
            <person name="Tomita M."/>
            <person name="Arakawa K."/>
        </authorList>
    </citation>
    <scope>NUCLEOTIDE SEQUENCE [LARGE SCALE GENOMIC DNA]</scope>
</reference>
<gene>
    <name evidence="8" type="primary">Pxt_4</name>
    <name evidence="8" type="ORF">AVEN_86546-2_1</name>
</gene>
<dbReference type="InterPro" id="IPR010255">
    <property type="entry name" value="Haem_peroxidase_sf"/>
</dbReference>
<keyword evidence="5" id="KW-0408">Iron</keyword>
<dbReference type="GO" id="GO:0004601">
    <property type="term" value="F:peroxidase activity"/>
    <property type="evidence" value="ECO:0007669"/>
    <property type="project" value="UniProtKB-KW"/>
</dbReference>
<dbReference type="Pfam" id="PF03098">
    <property type="entry name" value="An_peroxidase"/>
    <property type="match status" value="1"/>
</dbReference>
<evidence type="ECO:0000256" key="2">
    <source>
        <dbReference type="ARBA" id="ARBA00022525"/>
    </source>
</evidence>
<keyword evidence="5" id="KW-0479">Metal-binding</keyword>
<evidence type="ECO:0000313" key="8">
    <source>
        <dbReference type="EMBL" id="GBM45610.1"/>
    </source>
</evidence>
<evidence type="ECO:0000256" key="7">
    <source>
        <dbReference type="SAM" id="SignalP"/>
    </source>
</evidence>
<dbReference type="GO" id="GO:0005576">
    <property type="term" value="C:extracellular region"/>
    <property type="evidence" value="ECO:0007669"/>
    <property type="project" value="UniProtKB-SubCell"/>
</dbReference>
<organism evidence="8 9">
    <name type="scientific">Araneus ventricosus</name>
    <name type="common">Orbweaver spider</name>
    <name type="synonym">Epeira ventricosa</name>
    <dbReference type="NCBI Taxonomy" id="182803"/>
    <lineage>
        <taxon>Eukaryota</taxon>
        <taxon>Metazoa</taxon>
        <taxon>Ecdysozoa</taxon>
        <taxon>Arthropoda</taxon>
        <taxon>Chelicerata</taxon>
        <taxon>Arachnida</taxon>
        <taxon>Araneae</taxon>
        <taxon>Araneomorphae</taxon>
        <taxon>Entelegynae</taxon>
        <taxon>Araneoidea</taxon>
        <taxon>Araneidae</taxon>
        <taxon>Araneus</taxon>
    </lineage>
</organism>
<name>A0A4Y2FVU8_ARAVE</name>
<dbReference type="PROSITE" id="PS50292">
    <property type="entry name" value="PEROXIDASE_3"/>
    <property type="match status" value="1"/>
</dbReference>
<feature type="compositionally biased region" description="Basic and acidic residues" evidence="6">
    <location>
        <begin position="745"/>
        <end position="760"/>
    </location>
</feature>
<feature type="chain" id="PRO_5021300232" evidence="7">
    <location>
        <begin position="17"/>
        <end position="888"/>
    </location>
</feature>
<dbReference type="PANTHER" id="PTHR11475">
    <property type="entry name" value="OXIDASE/PEROXIDASE"/>
    <property type="match status" value="1"/>
</dbReference>
<dbReference type="SUPFAM" id="SSF48113">
    <property type="entry name" value="Heme-dependent peroxidases"/>
    <property type="match status" value="1"/>
</dbReference>
<dbReference type="GO" id="GO:0006979">
    <property type="term" value="P:response to oxidative stress"/>
    <property type="evidence" value="ECO:0007669"/>
    <property type="project" value="InterPro"/>
</dbReference>
<dbReference type="AlphaFoldDB" id="A0A4Y2FVU8"/>
<keyword evidence="9" id="KW-1185">Reference proteome</keyword>
<dbReference type="FunFam" id="1.10.640.10:FF:000003">
    <property type="entry name" value="chorion peroxidase"/>
    <property type="match status" value="1"/>
</dbReference>
<dbReference type="PANTHER" id="PTHR11475:SF106">
    <property type="entry name" value="CURLY SU"/>
    <property type="match status" value="1"/>
</dbReference>
<feature type="binding site" description="axial binding residue" evidence="5">
    <location>
        <position position="494"/>
    </location>
    <ligand>
        <name>heme b</name>
        <dbReference type="ChEBI" id="CHEBI:60344"/>
    </ligand>
    <ligandPart>
        <name>Fe</name>
        <dbReference type="ChEBI" id="CHEBI:18248"/>
    </ligandPart>
</feature>
<proteinExistence type="predicted"/>
<dbReference type="InterPro" id="IPR037120">
    <property type="entry name" value="Haem_peroxidase_sf_animal"/>
</dbReference>
<feature type="non-terminal residue" evidence="8">
    <location>
        <position position="1"/>
    </location>
</feature>
<dbReference type="Proteomes" id="UP000499080">
    <property type="component" value="Unassembled WGS sequence"/>
</dbReference>
<keyword evidence="2" id="KW-0964">Secreted</keyword>
<dbReference type="OrthoDB" id="823504at2759"/>
<feature type="region of interest" description="Disordered" evidence="6">
    <location>
        <begin position="740"/>
        <end position="770"/>
    </location>
</feature>
<dbReference type="EMBL" id="BGPR01001105">
    <property type="protein sequence ID" value="GBM45610.1"/>
    <property type="molecule type" value="Genomic_DNA"/>
</dbReference>
<evidence type="ECO:0000313" key="9">
    <source>
        <dbReference type="Proteomes" id="UP000499080"/>
    </source>
</evidence>
<keyword evidence="3 8" id="KW-0575">Peroxidase</keyword>
<comment type="caution">
    <text evidence="8">The sequence shown here is derived from an EMBL/GenBank/DDBJ whole genome shotgun (WGS) entry which is preliminary data.</text>
</comment>
<evidence type="ECO:0000256" key="3">
    <source>
        <dbReference type="ARBA" id="ARBA00022559"/>
    </source>
</evidence>
<comment type="subcellular location">
    <subcellularLocation>
        <location evidence="1">Secreted</location>
    </subcellularLocation>
</comment>
<dbReference type="PRINTS" id="PR00457">
    <property type="entry name" value="ANPEROXIDASE"/>
</dbReference>
<keyword evidence="3 8" id="KW-0560">Oxidoreductase</keyword>
<keyword evidence="5" id="KW-0349">Heme</keyword>
<dbReference type="CDD" id="cd09823">
    <property type="entry name" value="peroxinectin_like"/>
    <property type="match status" value="1"/>
</dbReference>
<accession>A0A4Y2FVU8</accession>